<name>A0A1C7NXS4_9HYPH</name>
<accession>A0A1C7NXS4</accession>
<sequence length="505" mass="54604">MSLTFSTMAALRFGTGFRPGQAPPESVEELLGQLDAGRRETPDFPEGGLAAAKARISAKASELAALKLADRDMDPLTQRANRARFRIGLDNCLTRDEHARFMQAVLSPNGFNERLAGFWFNHFSVSSRKEDFMRLVVPVYEAEAIRPHMAGRFADLAKAAVLHPAMLIYLDQVKSFGPTSPLGLKRKSGLNENLGRELLELHTLGAGSGYTQADVRNAASVLTGMTVDRATYRSRYAVNMAEPGSRRVFGTSYGGGVRGEGDIDAMIDDLAATPQTRDHICRKLARHFLSDTPPPEVVDAMASAWTRSDGDLTAVYTAMLRHPRSWDNEGQKAKLPFDYIVSGLRALAAEEKDLAAAPQAVKPEPAATGSEGMAAMPVAVMADSAVPGGPGTDAMTADPAVRRLRTNPLTVQAAERLGQPLWRPPSPAGFDDGFSTWIAGGPLADRIAWARLAAAKLGGSRDPRDFLRETLRDAARQDTIDIVSKAPNRQMGLALVLASPEFNRR</sequence>
<dbReference type="STRING" id="1612624.ADU59_19060"/>
<dbReference type="InterPro" id="IPR014917">
    <property type="entry name" value="DUF1800"/>
</dbReference>
<organism evidence="1 2">
    <name type="scientific">Pararhizobium polonicum</name>
    <dbReference type="NCBI Taxonomy" id="1612624"/>
    <lineage>
        <taxon>Bacteria</taxon>
        <taxon>Pseudomonadati</taxon>
        <taxon>Pseudomonadota</taxon>
        <taxon>Alphaproteobacteria</taxon>
        <taxon>Hyphomicrobiales</taxon>
        <taxon>Rhizobiaceae</taxon>
        <taxon>Rhizobium/Agrobacterium group</taxon>
        <taxon>Pararhizobium</taxon>
    </lineage>
</organism>
<evidence type="ECO:0000313" key="1">
    <source>
        <dbReference type="EMBL" id="OBZ93803.1"/>
    </source>
</evidence>
<dbReference type="OrthoDB" id="9772295at2"/>
<gene>
    <name evidence="1" type="ORF">ADU59_19060</name>
</gene>
<dbReference type="RefSeq" id="WP_068955735.1">
    <property type="nucleotide sequence ID" value="NZ_LGLV01000012.1"/>
</dbReference>
<keyword evidence="2" id="KW-1185">Reference proteome</keyword>
<dbReference type="Pfam" id="PF08811">
    <property type="entry name" value="DUF1800"/>
    <property type="match status" value="1"/>
</dbReference>
<dbReference type="PATRIC" id="fig|1612624.7.peg.5772"/>
<evidence type="ECO:0000313" key="2">
    <source>
        <dbReference type="Proteomes" id="UP000093111"/>
    </source>
</evidence>
<proteinExistence type="predicted"/>
<protein>
    <submittedName>
        <fullName evidence="1">Uncharacterized protein</fullName>
    </submittedName>
</protein>
<dbReference type="Proteomes" id="UP000093111">
    <property type="component" value="Unassembled WGS sequence"/>
</dbReference>
<reference evidence="1 2" key="1">
    <citation type="journal article" date="2016" name="Syst. Appl. Microbiol.">
        <title>Pararhizobium polonicum sp. nov. isolated from tumors on stone fruit rootstocks.</title>
        <authorList>
            <person name="Pulawska J."/>
            <person name="Kuzmanovic N."/>
            <person name="Willems A."/>
            <person name="Pothier J.F."/>
        </authorList>
    </citation>
    <scope>NUCLEOTIDE SEQUENCE [LARGE SCALE GENOMIC DNA]</scope>
    <source>
        <strain evidence="1 2">F5.1</strain>
    </source>
</reference>
<dbReference type="EMBL" id="LGLV01000012">
    <property type="protein sequence ID" value="OBZ93803.1"/>
    <property type="molecule type" value="Genomic_DNA"/>
</dbReference>
<comment type="caution">
    <text evidence="1">The sequence shown here is derived from an EMBL/GenBank/DDBJ whole genome shotgun (WGS) entry which is preliminary data.</text>
</comment>
<dbReference type="AlphaFoldDB" id="A0A1C7NXS4"/>